<dbReference type="GO" id="GO:0016020">
    <property type="term" value="C:membrane"/>
    <property type="evidence" value="ECO:0007669"/>
    <property type="project" value="UniProtKB-SubCell"/>
</dbReference>
<dbReference type="FunCoup" id="A0A6P8J4F2">
    <property type="interactions" value="1314"/>
</dbReference>
<sequence length="505" mass="58369">MINITSHFTMEAKENTTFLRSVLATFPTDQLIFVSCLLLCYPLGIFYRYVLNPKRVSSTVRHVVGLFWGIMFGWISFKWQFFIIIGMAFSCYVLISFLNPKFVHRYVFAFSLLVLSVGHLCRQLTDYGSYKMDFTGPLMIIVQRVTYISLSVHDGQGRDEKDLSAEQKKEQLKKVPSLLEYFGYILHYSTLLAGPACTYRKYKDFIDGRHFIEKDSKRKEPSSLVPVIEKSLTSLACLVIYFKFAPSFSPILNTDEEFIATHSFLWRLMFAWFSMVTLRMRYYFAFKGAEAVNNLVGLGFSGYDEKGQPLWNGMLHANILKVEFPLNMKMIFDNWNISTGSWLRRCVYDRVTKHRTLAVFALSAAWHGFYGGYYLTFTSAQLCLEAARAFRRSWREKFQKTVILSRVYDVITCLITAMILGYLTVPFVLLDPWQGLRFWRSMYFFGHIISIMVLLLHRGKGSRNKSKTSDTTTTTQEIMQNGLIKSSAREENNGLIIGQDATCPH</sequence>
<keyword evidence="8" id="KW-1185">Reference proteome</keyword>
<evidence type="ECO:0000256" key="7">
    <source>
        <dbReference type="SAM" id="Phobius"/>
    </source>
</evidence>
<evidence type="ECO:0000256" key="1">
    <source>
        <dbReference type="ARBA" id="ARBA00004141"/>
    </source>
</evidence>
<evidence type="ECO:0000256" key="3">
    <source>
        <dbReference type="ARBA" id="ARBA00022692"/>
    </source>
</evidence>
<evidence type="ECO:0000256" key="4">
    <source>
        <dbReference type="ARBA" id="ARBA00022989"/>
    </source>
</evidence>
<dbReference type="GeneID" id="116308310"/>
<dbReference type="InParanoid" id="A0A6P8J4F2"/>
<dbReference type="RefSeq" id="XP_031574562.1">
    <property type="nucleotide sequence ID" value="XM_031718702.1"/>
</dbReference>
<feature type="transmembrane region" description="Helical" evidence="7">
    <location>
        <begin position="441"/>
        <end position="457"/>
    </location>
</feature>
<name>A0A6P8J4F2_ACTTE</name>
<reference evidence="9" key="1">
    <citation type="submission" date="2025-08" db="UniProtKB">
        <authorList>
            <consortium name="RefSeq"/>
        </authorList>
    </citation>
    <scope>IDENTIFICATION</scope>
    <source>
        <tissue evidence="9">Tentacle</tissue>
    </source>
</reference>
<evidence type="ECO:0000256" key="2">
    <source>
        <dbReference type="ARBA" id="ARBA00022679"/>
    </source>
</evidence>
<comment type="subcellular location">
    <subcellularLocation>
        <location evidence="1">Membrane</location>
        <topology evidence="1">Multi-pass membrane protein</topology>
    </subcellularLocation>
</comment>
<dbReference type="GO" id="GO:0016746">
    <property type="term" value="F:acyltransferase activity"/>
    <property type="evidence" value="ECO:0007669"/>
    <property type="project" value="UniProtKB-KW"/>
</dbReference>
<dbReference type="GO" id="GO:0030258">
    <property type="term" value="P:lipid modification"/>
    <property type="evidence" value="ECO:0007669"/>
    <property type="project" value="TreeGrafter"/>
</dbReference>
<evidence type="ECO:0000313" key="9">
    <source>
        <dbReference type="RefSeq" id="XP_031574562.1"/>
    </source>
</evidence>
<dbReference type="PANTHER" id="PTHR13906:SF4">
    <property type="entry name" value="LYSOPHOSPHOLIPID ACYLTRANSFERASE 6"/>
    <property type="match status" value="1"/>
</dbReference>
<keyword evidence="2" id="KW-0808">Transferase</keyword>
<dbReference type="PANTHER" id="PTHR13906">
    <property type="entry name" value="PORCUPINE"/>
    <property type="match status" value="1"/>
</dbReference>
<feature type="transmembrane region" description="Helical" evidence="7">
    <location>
        <begin position="264"/>
        <end position="284"/>
    </location>
</feature>
<dbReference type="Proteomes" id="UP000515163">
    <property type="component" value="Unplaced"/>
</dbReference>
<dbReference type="KEGG" id="aten:116308310"/>
<dbReference type="Pfam" id="PF03062">
    <property type="entry name" value="MBOAT"/>
    <property type="match status" value="1"/>
</dbReference>
<evidence type="ECO:0000256" key="6">
    <source>
        <dbReference type="ARBA" id="ARBA00023315"/>
    </source>
</evidence>
<accession>A0A6P8J4F2</accession>
<dbReference type="AlphaFoldDB" id="A0A6P8J4F2"/>
<gene>
    <name evidence="9" type="primary">LOC116308310</name>
</gene>
<keyword evidence="3 7" id="KW-0812">Transmembrane</keyword>
<feature type="transmembrane region" description="Helical" evidence="7">
    <location>
        <begin position="407"/>
        <end position="429"/>
    </location>
</feature>
<evidence type="ECO:0000256" key="5">
    <source>
        <dbReference type="ARBA" id="ARBA00023136"/>
    </source>
</evidence>
<dbReference type="OrthoDB" id="286734at2759"/>
<feature type="transmembrane region" description="Helical" evidence="7">
    <location>
        <begin position="31"/>
        <end position="51"/>
    </location>
</feature>
<dbReference type="InterPro" id="IPR049941">
    <property type="entry name" value="LPLAT_7/PORCN-like"/>
</dbReference>
<keyword evidence="5 7" id="KW-0472">Membrane</keyword>
<keyword evidence="4 7" id="KW-1133">Transmembrane helix</keyword>
<protein>
    <submittedName>
        <fullName evidence="9">Lysophospholipid acyltransferase 2-like isoform X1</fullName>
    </submittedName>
</protein>
<evidence type="ECO:0000313" key="8">
    <source>
        <dbReference type="Proteomes" id="UP000515163"/>
    </source>
</evidence>
<organism evidence="8 9">
    <name type="scientific">Actinia tenebrosa</name>
    <name type="common">Australian red waratah sea anemone</name>
    <dbReference type="NCBI Taxonomy" id="6105"/>
    <lineage>
        <taxon>Eukaryota</taxon>
        <taxon>Metazoa</taxon>
        <taxon>Cnidaria</taxon>
        <taxon>Anthozoa</taxon>
        <taxon>Hexacorallia</taxon>
        <taxon>Actiniaria</taxon>
        <taxon>Actiniidae</taxon>
        <taxon>Actinia</taxon>
    </lineage>
</organism>
<feature type="transmembrane region" description="Helical" evidence="7">
    <location>
        <begin position="106"/>
        <end position="125"/>
    </location>
</feature>
<keyword evidence="6" id="KW-0012">Acyltransferase</keyword>
<dbReference type="InterPro" id="IPR004299">
    <property type="entry name" value="MBOAT_fam"/>
</dbReference>
<proteinExistence type="predicted"/>